<evidence type="ECO:0008006" key="3">
    <source>
        <dbReference type="Google" id="ProtNLM"/>
    </source>
</evidence>
<organism evidence="1 2">
    <name type="scientific">Methanosalsum zhilinae (strain DSM 4017 / NBRC 107636 / OCM 62 / WeN5)</name>
    <name type="common">Methanohalophilus zhilinae</name>
    <dbReference type="NCBI Taxonomy" id="679901"/>
    <lineage>
        <taxon>Archaea</taxon>
        <taxon>Methanobacteriati</taxon>
        <taxon>Methanobacteriota</taxon>
        <taxon>Stenosarchaea group</taxon>
        <taxon>Methanomicrobia</taxon>
        <taxon>Methanosarcinales</taxon>
        <taxon>Methanosarcinaceae</taxon>
        <taxon>Methanosalsum</taxon>
    </lineage>
</organism>
<dbReference type="EMBL" id="CP002101">
    <property type="protein sequence ID" value="AEH61609.1"/>
    <property type="molecule type" value="Genomic_DNA"/>
</dbReference>
<dbReference type="KEGG" id="mzh:Mzhil_1774"/>
<dbReference type="InterPro" id="IPR017211">
    <property type="entry name" value="UCP037465_Znf"/>
</dbReference>
<dbReference type="OrthoDB" id="144520at2157"/>
<name>F7XMC8_METZD</name>
<protein>
    <recommendedName>
        <fullName evidence="3">Zinc finger protein</fullName>
    </recommendedName>
</protein>
<dbReference type="RefSeq" id="WP_013899045.1">
    <property type="nucleotide sequence ID" value="NC_015676.1"/>
</dbReference>
<gene>
    <name evidence="1" type="ordered locus">Mzhil_1774</name>
</gene>
<accession>F7XMC8</accession>
<keyword evidence="2" id="KW-1185">Reference proteome</keyword>
<evidence type="ECO:0000313" key="1">
    <source>
        <dbReference type="EMBL" id="AEH61609.1"/>
    </source>
</evidence>
<reference evidence="1" key="1">
    <citation type="submission" date="2010-07" db="EMBL/GenBank/DDBJ databases">
        <title>The complete genome of Methanosalsum zhilinae DSM 4017.</title>
        <authorList>
            <consortium name="US DOE Joint Genome Institute (JGI-PGF)"/>
            <person name="Lucas S."/>
            <person name="Copeland A."/>
            <person name="Lapidus A."/>
            <person name="Glavina del Rio T."/>
            <person name="Dalin E."/>
            <person name="Tice H."/>
            <person name="Bruce D."/>
            <person name="Goodwin L."/>
            <person name="Pitluck S."/>
            <person name="Kyrpides N."/>
            <person name="Mavromatis K."/>
            <person name="Ovchinnikova G."/>
            <person name="Daligault H."/>
            <person name="Detter J.C."/>
            <person name="Han C."/>
            <person name="Tapia R."/>
            <person name="Larimer F."/>
            <person name="Land M."/>
            <person name="Hauser L."/>
            <person name="Markowitz V."/>
            <person name="Cheng J.-F."/>
            <person name="Hugenholtz P."/>
            <person name="Woyke T."/>
            <person name="Wu D."/>
            <person name="Spring S."/>
            <person name="Schueler E."/>
            <person name="Brambilla E."/>
            <person name="Klenk H.-P."/>
            <person name="Eisen J.A."/>
        </authorList>
    </citation>
    <scope>NUCLEOTIDE SEQUENCE</scope>
    <source>
        <strain evidence="1">DSM 4017</strain>
    </source>
</reference>
<evidence type="ECO:0000313" key="2">
    <source>
        <dbReference type="Proteomes" id="UP000006622"/>
    </source>
</evidence>
<dbReference type="HOGENOM" id="CLU_184564_0_0_2"/>
<dbReference type="AlphaFoldDB" id="F7XMC8"/>
<dbReference type="STRING" id="679901.Mzhil_1774"/>
<dbReference type="Pfam" id="PF09947">
    <property type="entry name" value="DUF2180"/>
    <property type="match status" value="1"/>
</dbReference>
<dbReference type="GeneID" id="10823415"/>
<sequence>MMKCYKCLEENKDTEAVAVCIVCGMGLCMDHVKVIELPVSAGKYPEYKECKIPLPRFLCRDCVDQIMVDAFD</sequence>
<proteinExistence type="predicted"/>
<dbReference type="Proteomes" id="UP000006622">
    <property type="component" value="Chromosome"/>
</dbReference>